<evidence type="ECO:0000313" key="3">
    <source>
        <dbReference type="Proteomes" id="UP000008139"/>
    </source>
</evidence>
<proteinExistence type="predicted"/>
<evidence type="ECO:0000313" key="2">
    <source>
        <dbReference type="EMBL" id="AEA33903.1"/>
    </source>
</evidence>
<dbReference type="PANTHER" id="PTHR40101">
    <property type="entry name" value="CONSERVED PROTEIN"/>
    <property type="match status" value="1"/>
</dbReference>
<keyword evidence="3" id="KW-1185">Reference proteome</keyword>
<protein>
    <recommendedName>
        <fullName evidence="1">DUF2148 domain-containing protein</fullName>
    </recommendedName>
</protein>
<gene>
    <name evidence="2" type="ordered locus">Hipma_0934</name>
</gene>
<dbReference type="eggNOG" id="COG4739">
    <property type="taxonomic scope" value="Bacteria"/>
</dbReference>
<organism evidence="2 3">
    <name type="scientific">Hippea maritima (strain ATCC 700847 / DSM 10411 / MH2)</name>
    <dbReference type="NCBI Taxonomy" id="760142"/>
    <lineage>
        <taxon>Bacteria</taxon>
        <taxon>Pseudomonadati</taxon>
        <taxon>Campylobacterota</taxon>
        <taxon>Desulfurellia</taxon>
        <taxon>Desulfurellales</taxon>
        <taxon>Hippeaceae</taxon>
        <taxon>Hippea</taxon>
    </lineage>
</organism>
<feature type="domain" description="DUF2148" evidence="1">
    <location>
        <begin position="102"/>
        <end position="170"/>
    </location>
</feature>
<dbReference type="HOGENOM" id="CLU_111491_0_0_7"/>
<dbReference type="STRING" id="760142.Hipma_0934"/>
<dbReference type="Proteomes" id="UP000008139">
    <property type="component" value="Chromosome"/>
</dbReference>
<dbReference type="EMBL" id="CP002606">
    <property type="protein sequence ID" value="AEA33903.1"/>
    <property type="molecule type" value="Genomic_DNA"/>
</dbReference>
<name>F2LVW9_HIPMA</name>
<dbReference type="Pfam" id="PF09918">
    <property type="entry name" value="DUF2148"/>
    <property type="match status" value="1"/>
</dbReference>
<dbReference type="PANTHER" id="PTHR40101:SF1">
    <property type="entry name" value="4FE-4S DOMAIN-CONTAINING PROTEIN"/>
    <property type="match status" value="1"/>
</dbReference>
<dbReference type="InParanoid" id="F2LVW9"/>
<dbReference type="OrthoDB" id="5505478at2"/>
<dbReference type="RefSeq" id="WP_013681944.1">
    <property type="nucleotide sequence ID" value="NC_015318.1"/>
</dbReference>
<dbReference type="AlphaFoldDB" id="F2LVW9"/>
<reference evidence="2 3" key="1">
    <citation type="journal article" date="2011" name="Stand. Genomic Sci.">
        <title>Complete genome sequence of the thermophilic sulfur-reducer Hippea maritima type strain (MH(2)).</title>
        <authorList>
            <person name="Huntemann M."/>
            <person name="Lu M."/>
            <person name="Nolan M."/>
            <person name="Lapidus A."/>
            <person name="Lucas S."/>
            <person name="Hammon N."/>
            <person name="Deshpande S."/>
            <person name="Cheng J.F."/>
            <person name="Tapia R."/>
            <person name="Han C."/>
            <person name="Goodwin L."/>
            <person name="Pitluck S."/>
            <person name="Liolios K."/>
            <person name="Pagani I."/>
            <person name="Ivanova N."/>
            <person name="Ovchinikova G."/>
            <person name="Pati A."/>
            <person name="Chen A."/>
            <person name="Palaniappan K."/>
            <person name="Land M."/>
            <person name="Hauser L."/>
            <person name="Jeffries C.D."/>
            <person name="Detter J.C."/>
            <person name="Brambilla E.M."/>
            <person name="Rohde M."/>
            <person name="Spring S."/>
            <person name="Goker M."/>
            <person name="Woyke T."/>
            <person name="Bristow J."/>
            <person name="Eisen J.A."/>
            <person name="Markowitz V."/>
            <person name="Hugenholtz P."/>
            <person name="Kyrpides N.C."/>
            <person name="Klenk H.P."/>
            <person name="Mavromatis K."/>
        </authorList>
    </citation>
    <scope>NUCLEOTIDE SEQUENCE [LARGE SCALE GENOMIC DNA]</scope>
    <source>
        <strain evidence="3">ATCC 700847 / DSM 10411 / MH2</strain>
    </source>
</reference>
<evidence type="ECO:0000259" key="1">
    <source>
        <dbReference type="Pfam" id="PF09918"/>
    </source>
</evidence>
<sequence>MNIISDALDVVSKFLLVDAITAPKSVGRDDIVVDIVRDDKTKVKILQRMKEITENGGKSFYKRDAINIENIDFIILIGFKVFYHGFDCGFCGFSGCEECESKGGMCAVSATDCGIAIGSLVKLASIFGVDNRIMISIGQAAKEIGYFKEKIGGAYGIPLSATTKNPFFDRKIKV</sequence>
<accession>F2LVW9</accession>
<reference evidence="3" key="2">
    <citation type="submission" date="2011-03" db="EMBL/GenBank/DDBJ databases">
        <title>The complete genome of Hippea maritima DSM 10411.</title>
        <authorList>
            <consortium name="US DOE Joint Genome Institute (JGI-PGF)"/>
            <person name="Lucas S."/>
            <person name="Copeland A."/>
            <person name="Lapidus A."/>
            <person name="Bruce D."/>
            <person name="Goodwin L."/>
            <person name="Pitluck S."/>
            <person name="Peters L."/>
            <person name="Kyrpides N."/>
            <person name="Mavromatis K."/>
            <person name="Pagani I."/>
            <person name="Ivanova N."/>
            <person name="Mikhailova N."/>
            <person name="Lu M."/>
            <person name="Detter J.C."/>
            <person name="Tapia R."/>
            <person name="Han C."/>
            <person name="Land M."/>
            <person name="Hauser L."/>
            <person name="Markowitz V."/>
            <person name="Cheng J.-F."/>
            <person name="Hugenholtz P."/>
            <person name="Woyke T."/>
            <person name="Wu D."/>
            <person name="Spring S."/>
            <person name="Schroeder M."/>
            <person name="Brambilla E."/>
            <person name="Klenk H.-P."/>
            <person name="Eisen J.A."/>
        </authorList>
    </citation>
    <scope>NUCLEOTIDE SEQUENCE [LARGE SCALE GENOMIC DNA]</scope>
    <source>
        <strain evidence="3">ATCC 700847 / DSM 10411 / MH2</strain>
    </source>
</reference>
<dbReference type="InterPro" id="IPR019224">
    <property type="entry name" value="DUF2148"/>
</dbReference>
<dbReference type="KEGG" id="hmr:Hipma_0934"/>